<keyword evidence="1" id="KW-0732">Signal</keyword>
<gene>
    <name evidence="2" type="ORF">BSZ36_03660</name>
</gene>
<reference evidence="2 3" key="1">
    <citation type="submission" date="2016-11" db="EMBL/GenBank/DDBJ databases">
        <title>Study of marine rhodopsin-containing bacteria.</title>
        <authorList>
            <person name="Yoshizawa S."/>
            <person name="Kumagai Y."/>
            <person name="Kogure K."/>
        </authorList>
    </citation>
    <scope>NUCLEOTIDE SEQUENCE [LARGE SCALE GENOMIC DNA]</scope>
    <source>
        <strain evidence="2 3">SG-29</strain>
    </source>
</reference>
<dbReference type="EMBL" id="MQWB01000001">
    <property type="protein sequence ID" value="OZC02160.1"/>
    <property type="molecule type" value="Genomic_DNA"/>
</dbReference>
<comment type="caution">
    <text evidence="2">The sequence shown here is derived from an EMBL/GenBank/DDBJ whole genome shotgun (WGS) entry which is preliminary data.</text>
</comment>
<feature type="signal peptide" evidence="1">
    <location>
        <begin position="1"/>
        <end position="18"/>
    </location>
</feature>
<dbReference type="RefSeq" id="WP_094546119.1">
    <property type="nucleotide sequence ID" value="NZ_MQWB01000001.1"/>
</dbReference>
<proteinExistence type="predicted"/>
<dbReference type="AlphaFoldDB" id="A0A259TWT9"/>
<dbReference type="Proteomes" id="UP000216446">
    <property type="component" value="Unassembled WGS sequence"/>
</dbReference>
<dbReference type="InParanoid" id="A0A259TWT9"/>
<evidence type="ECO:0008006" key="4">
    <source>
        <dbReference type="Google" id="ProtNLM"/>
    </source>
</evidence>
<organism evidence="2 3">
    <name type="scientific">Rubricoccus marinus</name>
    <dbReference type="NCBI Taxonomy" id="716817"/>
    <lineage>
        <taxon>Bacteria</taxon>
        <taxon>Pseudomonadati</taxon>
        <taxon>Rhodothermota</taxon>
        <taxon>Rhodothermia</taxon>
        <taxon>Rhodothermales</taxon>
        <taxon>Rubricoccaceae</taxon>
        <taxon>Rubricoccus</taxon>
    </lineage>
</organism>
<evidence type="ECO:0000313" key="3">
    <source>
        <dbReference type="Proteomes" id="UP000216446"/>
    </source>
</evidence>
<name>A0A259TWT9_9BACT</name>
<sequence>MRVLFACLAFALASGASAQTSDVLAGTSLGAGPATGFESAATYAELRERIAISPVLAIEPLFGVSVESGYMEVDPCLFPPCSESRRGETVRLGPGAALTLRAPEAALPGPLADAHVGVLGQYSTAAYERDELRYGMEAGVAFRVARGLTLGADVQAARYAGRDVRGVEFDGQVQRGPLAVRRTSVVPMLRVAYNPSAPRGASGPAPEFRTAYSLASGVATGFRGGAVQTELRASIPIGPGALAFEPALAWTAASDEVLFPHCQPNSPCPPYRNEGADALSLGAGLTGHSGRLRVAGVPLADAHLGASVYLVNPTAADAGELRFAILSGVSVPVARGVALGVEVQAAAYSEAQQDRELVSLVPMVRLAVGG</sequence>
<evidence type="ECO:0000313" key="2">
    <source>
        <dbReference type="EMBL" id="OZC02160.1"/>
    </source>
</evidence>
<feature type="chain" id="PRO_5012401531" description="Outer membrane protein beta-barrel domain-containing protein" evidence="1">
    <location>
        <begin position="19"/>
        <end position="370"/>
    </location>
</feature>
<evidence type="ECO:0000256" key="1">
    <source>
        <dbReference type="SAM" id="SignalP"/>
    </source>
</evidence>
<accession>A0A259TWT9</accession>
<keyword evidence="3" id="KW-1185">Reference proteome</keyword>
<protein>
    <recommendedName>
        <fullName evidence="4">Outer membrane protein beta-barrel domain-containing protein</fullName>
    </recommendedName>
</protein>